<evidence type="ECO:0000256" key="1">
    <source>
        <dbReference type="ARBA" id="ARBA00004651"/>
    </source>
</evidence>
<feature type="transmembrane region" description="Helical" evidence="6">
    <location>
        <begin position="167"/>
        <end position="189"/>
    </location>
</feature>
<feature type="transmembrane region" description="Helical" evidence="6">
    <location>
        <begin position="412"/>
        <end position="430"/>
    </location>
</feature>
<feature type="transmembrane region" description="Helical" evidence="6">
    <location>
        <begin position="240"/>
        <end position="266"/>
    </location>
</feature>
<dbReference type="GO" id="GO:0005886">
    <property type="term" value="C:plasma membrane"/>
    <property type="evidence" value="ECO:0007669"/>
    <property type="project" value="UniProtKB-SubCell"/>
</dbReference>
<gene>
    <name evidence="7" type="ORF">KM031_20715</name>
</gene>
<dbReference type="Gene3D" id="1.20.1740.10">
    <property type="entry name" value="Amino acid/polyamine transporter I"/>
    <property type="match status" value="1"/>
</dbReference>
<keyword evidence="5 6" id="KW-0472">Membrane</keyword>
<proteinExistence type="predicted"/>
<dbReference type="Proteomes" id="UP000679352">
    <property type="component" value="Plasmid p3"/>
</dbReference>
<evidence type="ECO:0000313" key="8">
    <source>
        <dbReference type="Proteomes" id="UP000679352"/>
    </source>
</evidence>
<feature type="transmembrane region" description="Helical" evidence="6">
    <location>
        <begin position="209"/>
        <end position="228"/>
    </location>
</feature>
<dbReference type="KEGG" id="gfu:KM031_20715"/>
<evidence type="ECO:0000256" key="6">
    <source>
        <dbReference type="SAM" id="Phobius"/>
    </source>
</evidence>
<dbReference type="AlphaFoldDB" id="A0A975PCX8"/>
<evidence type="ECO:0000256" key="5">
    <source>
        <dbReference type="ARBA" id="ARBA00023136"/>
    </source>
</evidence>
<evidence type="ECO:0000256" key="3">
    <source>
        <dbReference type="ARBA" id="ARBA00022692"/>
    </source>
</evidence>
<keyword evidence="7" id="KW-0614">Plasmid</keyword>
<reference evidence="7" key="1">
    <citation type="submission" date="2021-06" db="EMBL/GenBank/DDBJ databases">
        <authorList>
            <person name="Lee C.-S."/>
            <person name="Jin L."/>
        </authorList>
    </citation>
    <scope>NUCLEOTIDE SEQUENCE</scope>
    <source>
        <strain evidence="7">Con5</strain>
        <plasmid evidence="7">p3</plasmid>
    </source>
</reference>
<feature type="transmembrane region" description="Helical" evidence="6">
    <location>
        <begin position="442"/>
        <end position="467"/>
    </location>
</feature>
<feature type="transmembrane region" description="Helical" evidence="6">
    <location>
        <begin position="372"/>
        <end position="400"/>
    </location>
</feature>
<keyword evidence="8" id="KW-1185">Reference proteome</keyword>
<feature type="transmembrane region" description="Helical" evidence="6">
    <location>
        <begin position="59"/>
        <end position="80"/>
    </location>
</feature>
<feature type="transmembrane region" description="Helical" evidence="6">
    <location>
        <begin position="137"/>
        <end position="155"/>
    </location>
</feature>
<sequence>MSYDGSLAEGPVGNKLTGKLGVGEIVLMVVATASPLAVMVANLPLIVLLGNGPAAPVDALIAMIIMLLFTVGFISMSRYIKNSGAFYAYIQKGLGRITGLGSATLALCSYSLILIAIEGFFGYALADTLKTFLGIEIPWQVLSLAIVAVVGYFGYRHIELSAKVLGIALILEILIVIAVDFAVISQQGLAALDTRVFALETITSGSPGFGIMFAIFCFIGFEATVVFREEARDPERTIPIATYAAAIGVGIFYFVSMWCFVGGVGFDRVLPFAEEHPGDVYLLVSEQFLGTAAKDAMQLLLITSLFAVVLSLHNVVVRYTYILGSYGAFPRFLSDIHPRNGSPHKASLVQTLCSLAVLAVVMAIGLDPVTQVYAWGATAGTIGYMFLLALTCVGVLVFFASTDGGTSRWVSVVAPLGALAGILFCIWIAIDNLPTLVGGENPYPIAFGIALTIAASFLVGVIMAAFIRARRPERYLELKALT</sequence>
<evidence type="ECO:0000313" key="7">
    <source>
        <dbReference type="EMBL" id="QWK92846.1"/>
    </source>
</evidence>
<protein>
    <submittedName>
        <fullName evidence="7">APC family permease</fullName>
    </submittedName>
</protein>
<geneLocation type="plasmid" evidence="7 8">
    <name>p3</name>
</geneLocation>
<dbReference type="GO" id="GO:0022857">
    <property type="term" value="F:transmembrane transporter activity"/>
    <property type="evidence" value="ECO:0007669"/>
    <property type="project" value="InterPro"/>
</dbReference>
<dbReference type="Pfam" id="PF13520">
    <property type="entry name" value="AA_permease_2"/>
    <property type="match status" value="1"/>
</dbReference>
<dbReference type="RefSeq" id="WP_260692217.1">
    <property type="nucleotide sequence ID" value="NZ_CP076364.1"/>
</dbReference>
<feature type="transmembrane region" description="Helical" evidence="6">
    <location>
        <begin position="348"/>
        <end position="366"/>
    </location>
</feature>
<dbReference type="InterPro" id="IPR002293">
    <property type="entry name" value="AA/rel_permease1"/>
</dbReference>
<name>A0A975PCX8_9RHOB</name>
<organism evidence="7 8">
    <name type="scientific">Gemmobacter fulvus</name>
    <dbReference type="NCBI Taxonomy" id="2840474"/>
    <lineage>
        <taxon>Bacteria</taxon>
        <taxon>Pseudomonadati</taxon>
        <taxon>Pseudomonadota</taxon>
        <taxon>Alphaproteobacteria</taxon>
        <taxon>Rhodobacterales</taxon>
        <taxon>Paracoccaceae</taxon>
        <taxon>Gemmobacter</taxon>
    </lineage>
</organism>
<evidence type="ECO:0000256" key="2">
    <source>
        <dbReference type="ARBA" id="ARBA00022475"/>
    </source>
</evidence>
<dbReference type="PANTHER" id="PTHR42770">
    <property type="entry name" value="AMINO ACID TRANSPORTER-RELATED"/>
    <property type="match status" value="1"/>
</dbReference>
<accession>A0A975PCX8</accession>
<comment type="subcellular location">
    <subcellularLocation>
        <location evidence="1">Cell membrane</location>
        <topology evidence="1">Multi-pass membrane protein</topology>
    </subcellularLocation>
</comment>
<feature type="transmembrane region" description="Helical" evidence="6">
    <location>
        <begin position="100"/>
        <end position="125"/>
    </location>
</feature>
<feature type="transmembrane region" description="Helical" evidence="6">
    <location>
        <begin position="25"/>
        <end position="47"/>
    </location>
</feature>
<feature type="transmembrane region" description="Helical" evidence="6">
    <location>
        <begin position="296"/>
        <end position="317"/>
    </location>
</feature>
<dbReference type="PANTHER" id="PTHR42770:SF16">
    <property type="entry name" value="AMINO ACID PERMEASE"/>
    <property type="match status" value="1"/>
</dbReference>
<dbReference type="PIRSF" id="PIRSF006060">
    <property type="entry name" value="AA_transporter"/>
    <property type="match status" value="1"/>
</dbReference>
<keyword evidence="2" id="KW-1003">Cell membrane</keyword>
<dbReference type="EMBL" id="CP076364">
    <property type="protein sequence ID" value="QWK92846.1"/>
    <property type="molecule type" value="Genomic_DNA"/>
</dbReference>
<evidence type="ECO:0000256" key="4">
    <source>
        <dbReference type="ARBA" id="ARBA00022989"/>
    </source>
</evidence>
<keyword evidence="4 6" id="KW-1133">Transmembrane helix</keyword>
<dbReference type="InterPro" id="IPR050367">
    <property type="entry name" value="APC_superfamily"/>
</dbReference>
<keyword evidence="3 6" id="KW-0812">Transmembrane</keyword>